<dbReference type="InterPro" id="IPR032675">
    <property type="entry name" value="LRR_dom_sf"/>
</dbReference>
<evidence type="ECO:0000259" key="1">
    <source>
        <dbReference type="PROSITE" id="PS50181"/>
    </source>
</evidence>
<proteinExistence type="predicted"/>
<sequence length="613" mass="69285">MDRCQICNQPETCQLRSSSAAKKGSTQTIITCASGASCNGTAVHAGCANLTGPVLEALSGAQLGLFWACEQCRKTEGSRTRELTELGTIRQLAQRMVATVDANLTPRGRKGKTGWKGAALPAEMWERIFGLLTGGQLLGIRLTCRRWRDVVDGSSRLRDRLVVRFPKGLLVDGRYRPTDLMPFAKKVIFEEASLFSGPRWWPRLGHGLTELTLKHCKCLFMTLLAMLRATPCLKVLTWDNVMMDAIDDRRDLGFRLDKLEALNFASNFDIEVLACLRKICPNLKKLALSYERKFQEFAPYVYLIEFVEAVQSSLEELELGCTEGVLNEVMNFERLKLTKLSLHGEAMTDTSIAVAFCRKMPTLKDLQFEFGFEMRESDLEQIAKALPTLERFATRFPEQKRVRPSYLAHMPHLRHLTLVGNEEYCEVQTVYFTGIGCPVLTHLKLEDLDLPRDSLQQLLANSSNITDLTLKAIQFTSWRALILALAELPNLQRLLLTYVRAPKSEESTWPTTPLTQQQHNFASLRRLEVDRVKLGEPALLTLLGMCPAQLKELALRSVEDVGENALCLLLGHKFGQLDELTMLNCGLWPDEERDMCDRFRAVKLLRISDYAMF</sequence>
<dbReference type="Gene3D" id="3.80.10.10">
    <property type="entry name" value="Ribonuclease Inhibitor"/>
    <property type="match status" value="1"/>
</dbReference>
<dbReference type="SMART" id="SM00256">
    <property type="entry name" value="FBOX"/>
    <property type="match status" value="1"/>
</dbReference>
<comment type="caution">
    <text evidence="2">The sequence shown here is derived from an EMBL/GenBank/DDBJ whole genome shotgun (WGS) entry which is preliminary data.</text>
</comment>
<dbReference type="PANTHER" id="PTHR13318">
    <property type="entry name" value="PARTNER OF PAIRED, ISOFORM B-RELATED"/>
    <property type="match status" value="1"/>
</dbReference>
<dbReference type="SUPFAM" id="SSF81383">
    <property type="entry name" value="F-box domain"/>
    <property type="match status" value="1"/>
</dbReference>
<evidence type="ECO:0000313" key="2">
    <source>
        <dbReference type="EMBL" id="KAL1401338.1"/>
    </source>
</evidence>
<dbReference type="InterPro" id="IPR036047">
    <property type="entry name" value="F-box-like_dom_sf"/>
</dbReference>
<organism evidence="2 3">
    <name type="scientific">Culex pipiens pipiens</name>
    <name type="common">Northern house mosquito</name>
    <dbReference type="NCBI Taxonomy" id="38569"/>
    <lineage>
        <taxon>Eukaryota</taxon>
        <taxon>Metazoa</taxon>
        <taxon>Ecdysozoa</taxon>
        <taxon>Arthropoda</taxon>
        <taxon>Hexapoda</taxon>
        <taxon>Insecta</taxon>
        <taxon>Pterygota</taxon>
        <taxon>Neoptera</taxon>
        <taxon>Endopterygota</taxon>
        <taxon>Diptera</taxon>
        <taxon>Nematocera</taxon>
        <taxon>Culicoidea</taxon>
        <taxon>Culicidae</taxon>
        <taxon>Culicinae</taxon>
        <taxon>Culicini</taxon>
        <taxon>Culex</taxon>
        <taxon>Culex</taxon>
    </lineage>
</organism>
<dbReference type="PROSITE" id="PS50181">
    <property type="entry name" value="FBOX"/>
    <property type="match status" value="1"/>
</dbReference>
<dbReference type="EMBL" id="JBEHCU010004973">
    <property type="protein sequence ID" value="KAL1401338.1"/>
    <property type="molecule type" value="Genomic_DNA"/>
</dbReference>
<dbReference type="AlphaFoldDB" id="A0ABD1DPB5"/>
<name>A0ABD1DPB5_CULPP</name>
<dbReference type="Proteomes" id="UP001562425">
    <property type="component" value="Unassembled WGS sequence"/>
</dbReference>
<protein>
    <recommendedName>
        <fullName evidence="1">F-box domain-containing protein</fullName>
    </recommendedName>
</protein>
<accession>A0ABD1DPB5</accession>
<dbReference type="PANTHER" id="PTHR13318:SF190">
    <property type="entry name" value="PARTNER OF PAIRED, ISOFORM B"/>
    <property type="match status" value="1"/>
</dbReference>
<gene>
    <name evidence="2" type="ORF">pipiens_006679</name>
</gene>
<dbReference type="Gene3D" id="1.20.1280.50">
    <property type="match status" value="1"/>
</dbReference>
<dbReference type="SUPFAM" id="SSF52058">
    <property type="entry name" value="L domain-like"/>
    <property type="match status" value="1"/>
</dbReference>
<keyword evidence="3" id="KW-1185">Reference proteome</keyword>
<dbReference type="Pfam" id="PF12937">
    <property type="entry name" value="F-box-like"/>
    <property type="match status" value="1"/>
</dbReference>
<feature type="domain" description="F-box" evidence="1">
    <location>
        <begin position="114"/>
        <end position="161"/>
    </location>
</feature>
<reference evidence="2 3" key="1">
    <citation type="submission" date="2024-05" db="EMBL/GenBank/DDBJ databases">
        <title>Culex pipiens pipiens assembly and annotation.</title>
        <authorList>
            <person name="Alout H."/>
            <person name="Durand T."/>
        </authorList>
    </citation>
    <scope>NUCLEOTIDE SEQUENCE [LARGE SCALE GENOMIC DNA]</scope>
    <source>
        <strain evidence="2">HA-2024</strain>
        <tissue evidence="2">Whole body</tissue>
    </source>
</reference>
<evidence type="ECO:0000313" key="3">
    <source>
        <dbReference type="Proteomes" id="UP001562425"/>
    </source>
</evidence>
<dbReference type="InterPro" id="IPR001810">
    <property type="entry name" value="F-box_dom"/>
</dbReference>